<accession>A0ABU2N6H3</accession>
<dbReference type="CDD" id="cd00093">
    <property type="entry name" value="HTH_XRE"/>
    <property type="match status" value="1"/>
</dbReference>
<dbReference type="InterPro" id="IPR001387">
    <property type="entry name" value="Cro/C1-type_HTH"/>
</dbReference>
<comment type="caution">
    <text evidence="2">The sequence shown here is derived from an EMBL/GenBank/DDBJ whole genome shotgun (WGS) entry which is preliminary data.</text>
</comment>
<proteinExistence type="predicted"/>
<evidence type="ECO:0000313" key="2">
    <source>
        <dbReference type="EMBL" id="MDT0349533.1"/>
    </source>
</evidence>
<feature type="compositionally biased region" description="Low complexity" evidence="1">
    <location>
        <begin position="110"/>
        <end position="122"/>
    </location>
</feature>
<dbReference type="Proteomes" id="UP001183202">
    <property type="component" value="Unassembled WGS sequence"/>
</dbReference>
<protein>
    <submittedName>
        <fullName evidence="2">Helix-turn-helix transcriptional regulator</fullName>
    </submittedName>
</protein>
<gene>
    <name evidence="2" type="ORF">RM445_08360</name>
</gene>
<evidence type="ECO:0000256" key="1">
    <source>
        <dbReference type="SAM" id="MobiDB-lite"/>
    </source>
</evidence>
<sequence length="132" mass="14412">MALGSGSAAVHLAQRLRELREHEWDDRTVRQAHLATALDASPATVSSYESVSAPKAPTTARLTAYAQFFATRRSVDGDSPTLHDLTSFTPDERERFVQLKAELFALHAAIGRDPARARPGPRSTAGSSRRSR</sequence>
<dbReference type="Gene3D" id="1.10.260.40">
    <property type="entry name" value="lambda repressor-like DNA-binding domains"/>
    <property type="match status" value="1"/>
</dbReference>
<keyword evidence="3" id="KW-1185">Reference proteome</keyword>
<feature type="region of interest" description="Disordered" evidence="1">
    <location>
        <begin position="110"/>
        <end position="132"/>
    </location>
</feature>
<name>A0ABU2N6H3_9PSEU</name>
<dbReference type="InterPro" id="IPR010982">
    <property type="entry name" value="Lambda_DNA-bd_dom_sf"/>
</dbReference>
<reference evidence="3" key="1">
    <citation type="submission" date="2023-07" db="EMBL/GenBank/DDBJ databases">
        <title>30 novel species of actinomycetes from the DSMZ collection.</title>
        <authorList>
            <person name="Nouioui I."/>
        </authorList>
    </citation>
    <scope>NUCLEOTIDE SEQUENCE [LARGE SCALE GENOMIC DNA]</scope>
    <source>
        <strain evidence="3">DSM 45834</strain>
    </source>
</reference>
<dbReference type="EMBL" id="JAVREJ010000004">
    <property type="protein sequence ID" value="MDT0349533.1"/>
    <property type="molecule type" value="Genomic_DNA"/>
</dbReference>
<evidence type="ECO:0000313" key="3">
    <source>
        <dbReference type="Proteomes" id="UP001183202"/>
    </source>
</evidence>
<dbReference type="RefSeq" id="WP_311555554.1">
    <property type="nucleotide sequence ID" value="NZ_JAVREJ010000004.1"/>
</dbReference>
<organism evidence="2 3">
    <name type="scientific">Pseudonocardia charpentierae</name>
    <dbReference type="NCBI Taxonomy" id="3075545"/>
    <lineage>
        <taxon>Bacteria</taxon>
        <taxon>Bacillati</taxon>
        <taxon>Actinomycetota</taxon>
        <taxon>Actinomycetes</taxon>
        <taxon>Pseudonocardiales</taxon>
        <taxon>Pseudonocardiaceae</taxon>
        <taxon>Pseudonocardia</taxon>
    </lineage>
</organism>